<name>A0ABR8URM9_9MICC</name>
<accession>A0ABR8URM9</accession>
<dbReference type="InterPro" id="IPR005531">
    <property type="entry name" value="Asp23"/>
</dbReference>
<sequence>MDDAQNTPGSGPADPGAQPASPLPSRGGTPAVPPAPATAVPVPAAPVSAGSVSAAPDAASAPAPAAASSAAGGRTAISEQAVAKVAAIAARAVPGVHALGSGGGRTLGAVRDAVAGSDSSATAGVHVEVGETEAAVDITLVAEYGVPLTGIADSVRQAVYTAVENLVGLNVVEVNVSIADVHIPDAAENRGVKRPSGVTNQE</sequence>
<evidence type="ECO:0000313" key="3">
    <source>
        <dbReference type="EMBL" id="MBD7995010.1"/>
    </source>
</evidence>
<dbReference type="Pfam" id="PF03780">
    <property type="entry name" value="Asp23"/>
    <property type="match status" value="1"/>
</dbReference>
<evidence type="ECO:0000256" key="1">
    <source>
        <dbReference type="ARBA" id="ARBA00005721"/>
    </source>
</evidence>
<gene>
    <name evidence="3" type="ORF">H9639_06845</name>
</gene>
<comment type="caution">
    <text evidence="3">The sequence shown here is derived from an EMBL/GenBank/DDBJ whole genome shotgun (WGS) entry which is preliminary data.</text>
</comment>
<proteinExistence type="inferred from homology"/>
<evidence type="ECO:0000313" key="4">
    <source>
        <dbReference type="Proteomes" id="UP000609874"/>
    </source>
</evidence>
<dbReference type="PANTHER" id="PTHR34297:SF3">
    <property type="entry name" value="ALKALINE SHOCK PROTEIN 23"/>
    <property type="match status" value="1"/>
</dbReference>
<comment type="similarity">
    <text evidence="1">Belongs to the asp23 family.</text>
</comment>
<dbReference type="PANTHER" id="PTHR34297">
    <property type="entry name" value="HYPOTHETICAL CYTOSOLIC PROTEIN-RELATED"/>
    <property type="match status" value="1"/>
</dbReference>
<organism evidence="3 4">
    <name type="scientific">Arthrobacter gallicola</name>
    <dbReference type="NCBI Taxonomy" id="2762225"/>
    <lineage>
        <taxon>Bacteria</taxon>
        <taxon>Bacillati</taxon>
        <taxon>Actinomycetota</taxon>
        <taxon>Actinomycetes</taxon>
        <taxon>Micrococcales</taxon>
        <taxon>Micrococcaceae</taxon>
        <taxon>Arthrobacter</taxon>
    </lineage>
</organism>
<dbReference type="EMBL" id="JACSQD010000002">
    <property type="protein sequence ID" value="MBD7995010.1"/>
    <property type="molecule type" value="Genomic_DNA"/>
</dbReference>
<feature type="region of interest" description="Disordered" evidence="2">
    <location>
        <begin position="1"/>
        <end position="65"/>
    </location>
</feature>
<reference evidence="3 4" key="1">
    <citation type="submission" date="2020-08" db="EMBL/GenBank/DDBJ databases">
        <title>A Genomic Blueprint of the Chicken Gut Microbiome.</title>
        <authorList>
            <person name="Gilroy R."/>
            <person name="Ravi A."/>
            <person name="Getino M."/>
            <person name="Pursley I."/>
            <person name="Horton D.L."/>
            <person name="Alikhan N.-F."/>
            <person name="Baker D."/>
            <person name="Gharbi K."/>
            <person name="Hall N."/>
            <person name="Watson M."/>
            <person name="Adriaenssens E.M."/>
            <person name="Foster-Nyarko E."/>
            <person name="Jarju S."/>
            <person name="Secka A."/>
            <person name="Antonio M."/>
            <person name="Oren A."/>
            <person name="Chaudhuri R."/>
            <person name="La Ragione R.M."/>
            <person name="Hildebrand F."/>
            <person name="Pallen M.J."/>
        </authorList>
    </citation>
    <scope>NUCLEOTIDE SEQUENCE [LARGE SCALE GENOMIC DNA]</scope>
    <source>
        <strain evidence="3 4">Sa2CUA1</strain>
    </source>
</reference>
<evidence type="ECO:0000256" key="2">
    <source>
        <dbReference type="SAM" id="MobiDB-lite"/>
    </source>
</evidence>
<dbReference type="Proteomes" id="UP000609874">
    <property type="component" value="Unassembled WGS sequence"/>
</dbReference>
<protein>
    <submittedName>
        <fullName evidence="3">Asp23/Gls24 family envelope stress response protein</fullName>
    </submittedName>
</protein>
<feature type="compositionally biased region" description="Low complexity" evidence="2">
    <location>
        <begin position="37"/>
        <end position="65"/>
    </location>
</feature>
<keyword evidence="4" id="KW-1185">Reference proteome</keyword>